<evidence type="ECO:0000259" key="6">
    <source>
        <dbReference type="Pfam" id="PF01568"/>
    </source>
</evidence>
<protein>
    <recommendedName>
        <fullName evidence="6">Molybdopterin dinucleotide-binding domain-containing protein</fullName>
    </recommendedName>
</protein>
<dbReference type="Gene3D" id="2.40.40.20">
    <property type="match status" value="1"/>
</dbReference>
<evidence type="ECO:0000256" key="5">
    <source>
        <dbReference type="ARBA" id="ARBA00023002"/>
    </source>
</evidence>
<evidence type="ECO:0000256" key="3">
    <source>
        <dbReference type="ARBA" id="ARBA00010312"/>
    </source>
</evidence>
<organism evidence="7">
    <name type="scientific">marine sediment metagenome</name>
    <dbReference type="NCBI Taxonomy" id="412755"/>
    <lineage>
        <taxon>unclassified sequences</taxon>
        <taxon>metagenomes</taxon>
        <taxon>ecological metagenomes</taxon>
    </lineage>
</organism>
<feature type="domain" description="Molybdopterin dinucleotide-binding" evidence="6">
    <location>
        <begin position="1"/>
        <end position="110"/>
    </location>
</feature>
<evidence type="ECO:0000256" key="1">
    <source>
        <dbReference type="ARBA" id="ARBA00001966"/>
    </source>
</evidence>
<dbReference type="SUPFAM" id="SSF50692">
    <property type="entry name" value="ADC-like"/>
    <property type="match status" value="1"/>
</dbReference>
<name>X1UPS5_9ZZZZ</name>
<dbReference type="InterPro" id="IPR006657">
    <property type="entry name" value="MoPterin_dinucl-bd_dom"/>
</dbReference>
<proteinExistence type="inferred from homology"/>
<keyword evidence="4" id="KW-0411">Iron-sulfur</keyword>
<gene>
    <name evidence="7" type="ORF">S12H4_55120</name>
</gene>
<dbReference type="PANTHER" id="PTHR43598">
    <property type="entry name" value="TUNGSTEN-CONTAINING FORMYLMETHANOFURAN DEHYDROGENASE 2 SUBUNIT B"/>
    <property type="match status" value="1"/>
</dbReference>
<dbReference type="GO" id="GO:0051539">
    <property type="term" value="F:4 iron, 4 sulfur cluster binding"/>
    <property type="evidence" value="ECO:0007669"/>
    <property type="project" value="UniProtKB-KW"/>
</dbReference>
<dbReference type="CDD" id="cd02792">
    <property type="entry name" value="MopB_CT_Formate-Dh-Na-like"/>
    <property type="match status" value="1"/>
</dbReference>
<evidence type="ECO:0000256" key="2">
    <source>
        <dbReference type="ARBA" id="ARBA00004196"/>
    </source>
</evidence>
<dbReference type="AlphaFoldDB" id="X1UPS5"/>
<dbReference type="GO" id="GO:0009055">
    <property type="term" value="F:electron transfer activity"/>
    <property type="evidence" value="ECO:0007669"/>
    <property type="project" value="TreeGrafter"/>
</dbReference>
<comment type="caution">
    <text evidence="7">The sequence shown here is derived from an EMBL/GenBank/DDBJ whole genome shotgun (WGS) entry which is preliminary data.</text>
</comment>
<comment type="subcellular location">
    <subcellularLocation>
        <location evidence="2">Cell envelope</location>
    </subcellularLocation>
</comment>
<keyword evidence="4" id="KW-0004">4Fe-4S</keyword>
<evidence type="ECO:0000256" key="4">
    <source>
        <dbReference type="ARBA" id="ARBA00022485"/>
    </source>
</evidence>
<keyword evidence="4" id="KW-0408">Iron</keyword>
<comment type="similarity">
    <text evidence="3">Belongs to the prokaryotic molybdopterin-containing oxidoreductase family.</text>
</comment>
<dbReference type="GO" id="GO:0030151">
    <property type="term" value="F:molybdenum ion binding"/>
    <property type="evidence" value="ECO:0007669"/>
    <property type="project" value="TreeGrafter"/>
</dbReference>
<accession>X1UPS5</accession>
<dbReference type="GO" id="GO:0009061">
    <property type="term" value="P:anaerobic respiration"/>
    <property type="evidence" value="ECO:0007669"/>
    <property type="project" value="TreeGrafter"/>
</dbReference>
<feature type="non-terminal residue" evidence="7">
    <location>
        <position position="1"/>
    </location>
</feature>
<dbReference type="GO" id="GO:0016491">
    <property type="term" value="F:oxidoreductase activity"/>
    <property type="evidence" value="ECO:0007669"/>
    <property type="project" value="UniProtKB-KW"/>
</dbReference>
<comment type="cofactor">
    <cofactor evidence="1">
        <name>[4Fe-4S] cluster</name>
        <dbReference type="ChEBI" id="CHEBI:49883"/>
    </cofactor>
</comment>
<dbReference type="GO" id="GO:0030313">
    <property type="term" value="C:cell envelope"/>
    <property type="evidence" value="ECO:0007669"/>
    <property type="project" value="UniProtKB-SubCell"/>
</dbReference>
<dbReference type="EMBL" id="BARW01035323">
    <property type="protein sequence ID" value="GAJ19479.1"/>
    <property type="molecule type" value="Genomic_DNA"/>
</dbReference>
<keyword evidence="5" id="KW-0560">Oxidoreductase</keyword>
<evidence type="ECO:0000313" key="7">
    <source>
        <dbReference type="EMBL" id="GAJ19479.1"/>
    </source>
</evidence>
<dbReference type="InterPro" id="IPR009010">
    <property type="entry name" value="Asp_de-COase-like_dom_sf"/>
</dbReference>
<sequence length="117" mass="12860">HWQTGIMTRNLPWLVELMPEMFVELGEELAAEKGIDGGDKVIVSSARGEIEAKAVVTKRFRPLKVGGKTIQHIGILNHWGYSGMSKGDSGNVLTPHVGDANTTIPEYKTFLCNIRKA</sequence>
<dbReference type="GO" id="GO:0043546">
    <property type="term" value="F:molybdopterin cofactor binding"/>
    <property type="evidence" value="ECO:0007669"/>
    <property type="project" value="InterPro"/>
</dbReference>
<keyword evidence="4" id="KW-0479">Metal-binding</keyword>
<reference evidence="7" key="1">
    <citation type="journal article" date="2014" name="Front. Microbiol.">
        <title>High frequency of phylogenetically diverse reductive dehalogenase-homologous genes in deep subseafloor sedimentary metagenomes.</title>
        <authorList>
            <person name="Kawai M."/>
            <person name="Futagami T."/>
            <person name="Toyoda A."/>
            <person name="Takaki Y."/>
            <person name="Nishi S."/>
            <person name="Hori S."/>
            <person name="Arai W."/>
            <person name="Tsubouchi T."/>
            <person name="Morono Y."/>
            <person name="Uchiyama I."/>
            <person name="Ito T."/>
            <person name="Fujiyama A."/>
            <person name="Inagaki F."/>
            <person name="Takami H."/>
        </authorList>
    </citation>
    <scope>NUCLEOTIDE SEQUENCE</scope>
    <source>
        <strain evidence="7">Expedition CK06-06</strain>
    </source>
</reference>
<dbReference type="PANTHER" id="PTHR43598:SF1">
    <property type="entry name" value="FORMATE DEHYDROGENASE-O MAJOR SUBUNIT"/>
    <property type="match status" value="1"/>
</dbReference>
<dbReference type="Pfam" id="PF01568">
    <property type="entry name" value="Molydop_binding"/>
    <property type="match status" value="1"/>
</dbReference>